<comment type="caution">
    <text evidence="2">The sequence shown here is derived from an EMBL/GenBank/DDBJ whole genome shotgun (WGS) entry which is preliminary data.</text>
</comment>
<organism evidence="2 3">
    <name type="scientific">Lithohypha guttulata</name>
    <dbReference type="NCBI Taxonomy" id="1690604"/>
    <lineage>
        <taxon>Eukaryota</taxon>
        <taxon>Fungi</taxon>
        <taxon>Dikarya</taxon>
        <taxon>Ascomycota</taxon>
        <taxon>Pezizomycotina</taxon>
        <taxon>Eurotiomycetes</taxon>
        <taxon>Chaetothyriomycetidae</taxon>
        <taxon>Chaetothyriales</taxon>
        <taxon>Trichomeriaceae</taxon>
        <taxon>Lithohypha</taxon>
    </lineage>
</organism>
<feature type="compositionally biased region" description="Polar residues" evidence="1">
    <location>
        <begin position="142"/>
        <end position="152"/>
    </location>
</feature>
<proteinExistence type="predicted"/>
<evidence type="ECO:0000313" key="3">
    <source>
        <dbReference type="Proteomes" id="UP001345013"/>
    </source>
</evidence>
<feature type="region of interest" description="Disordered" evidence="1">
    <location>
        <begin position="121"/>
        <end position="154"/>
    </location>
</feature>
<feature type="region of interest" description="Disordered" evidence="1">
    <location>
        <begin position="825"/>
        <end position="853"/>
    </location>
</feature>
<accession>A0ABR0JYQ2</accession>
<evidence type="ECO:0000256" key="1">
    <source>
        <dbReference type="SAM" id="MobiDB-lite"/>
    </source>
</evidence>
<protein>
    <submittedName>
        <fullName evidence="2">Uncharacterized protein</fullName>
    </submittedName>
</protein>
<keyword evidence="3" id="KW-1185">Reference proteome</keyword>
<name>A0ABR0JYQ2_9EURO</name>
<feature type="compositionally biased region" description="Polar residues" evidence="1">
    <location>
        <begin position="833"/>
        <end position="853"/>
    </location>
</feature>
<dbReference type="Proteomes" id="UP001345013">
    <property type="component" value="Unassembled WGS sequence"/>
</dbReference>
<reference evidence="2 3" key="1">
    <citation type="submission" date="2023-08" db="EMBL/GenBank/DDBJ databases">
        <title>Black Yeasts Isolated from many extreme environments.</title>
        <authorList>
            <person name="Coleine C."/>
            <person name="Stajich J.E."/>
            <person name="Selbmann L."/>
        </authorList>
    </citation>
    <scope>NUCLEOTIDE SEQUENCE [LARGE SCALE GENOMIC DNA]</scope>
    <source>
        <strain evidence="2 3">CCFEE 5885</strain>
    </source>
</reference>
<dbReference type="EMBL" id="JAVRRG010000166">
    <property type="protein sequence ID" value="KAK5079875.1"/>
    <property type="molecule type" value="Genomic_DNA"/>
</dbReference>
<gene>
    <name evidence="2" type="ORF">LTR24_008847</name>
</gene>
<evidence type="ECO:0000313" key="2">
    <source>
        <dbReference type="EMBL" id="KAK5079875.1"/>
    </source>
</evidence>
<sequence>MPTPLNIFCSASRSHLRARSKNAHVWISDELLTDTFNGFVRNHTRHGSNVPGPLEARRRSAKRKLTSLGQSAVANHSFDPAGLFGCQPQAGWWKTSEPRDQVQQQPVFYWSFPTLNPLPELNPQTHFPSTVEGPGRGESVARSAQSSATQDEQLSERLREIHTYEALISVLDEANIDLIQKPHLARRILGHMTRNKWHFKEVAAFLLEPRTNPAGSSNHAYLFKHWNSHIALLTRLVKRKTILKATEFGLLGVDDVKEIVLLVYKVHPSIFPGGSRAAFGSALLDAIECSKVLNLKDLGEPRPLKWLRLVRANPFEASTPQLLWRFCGISTSDHGLRLRRVVSISLSMINRSSIHLLSHLVDFLLVMPQDLLHQTIFRYTWILRQSGTEGYTDAKPYVAEALLATFRANYGRGSTSRHSNQAITGTRLSTKETSDGNDLYEPSKIDIWYAVLASLSAAKPDGFTLSQSAFEEWVDNGKADSDKRDRLIVGLWVVMATAVHDNSVLDNFQNITLGRLIFEHFSADCEERGEDILASILTILRKTSFPARNKLLRRLETLSGGFINIRSSYETLQEQLTSMNERDLSKLNEKLFYSSARHHFPRLLRSVAESVNKDLARFEQICCDIIRDMKGSIALVLRLLCHNQGLKFALSRAASGMAEDAVSSLRNDRAAPTDHALGGYTYAQLVDMIDHFAMECATTTTLSDRNALRKVYWLHMYLQMHGAPLTPRIRRALWHAVAVRPLEPTYTMVKYVYDLVVEYEGWDAAQKLLHSSAGGGKDEVSQVGEVNRPEQLMLQCVNQEDQTTWTERYQMDGLKLVEADLEAELRGDDDSGSYKTELTSVVDQGRGQSSSGL</sequence>